<name>A0A8S5L0I8_9VIRU</name>
<reference evidence="1" key="1">
    <citation type="submission" date="2020-09" db="EMBL/GenBank/DDBJ databases">
        <title>Leviviricetes taxonomy.</title>
        <authorList>
            <person name="Stockdale S.R."/>
            <person name="Callanan J."/>
            <person name="Adriaenssens E.M."/>
            <person name="Kuhn J.H."/>
            <person name="Rumnieks J."/>
            <person name="Shkoporov A."/>
            <person name="Draper L.A."/>
            <person name="Ross P."/>
            <person name="Hill C."/>
        </authorList>
    </citation>
    <scope>NUCLEOTIDE SEQUENCE</scope>
</reference>
<dbReference type="KEGG" id="vg:80396940"/>
<protein>
    <submittedName>
        <fullName evidence="1">Coat protein</fullName>
    </submittedName>
</protein>
<proteinExistence type="predicted"/>
<dbReference type="GeneID" id="80396940"/>
<organism evidence="1 2">
    <name type="scientific">ssRNA phage SRR7976310_1</name>
    <dbReference type="NCBI Taxonomy" id="2786671"/>
    <lineage>
        <taxon>Viruses</taxon>
        <taxon>Riboviria</taxon>
        <taxon>Orthornavirae</taxon>
        <taxon>Lenarviricota</taxon>
        <taxon>Leviviricetes</taxon>
        <taxon>Norzivirales</taxon>
        <taxon>Atkinsviridae</taxon>
        <taxon>Hirvovirus</taxon>
        <taxon>Hirvovirus caenivicinum</taxon>
    </lineage>
</organism>
<sequence>MSFAPASPVTGAAITGLTSPTYTLAASQAPGVNGKRYIVSALGGTQTGVTAHSIASPFQVTFWVPTSFKSIGKTNPTTGLLPSVPKNVCKRIIHKGVLPLAGQPYAIAVDERNFSTPAGSDVADPANLKAMMSFSCGLDWANAQGYIDTLITGTM</sequence>
<dbReference type="Proteomes" id="UP000681197">
    <property type="component" value="Segment"/>
</dbReference>
<keyword evidence="2" id="KW-1185">Reference proteome</keyword>
<evidence type="ECO:0000313" key="1">
    <source>
        <dbReference type="EMBL" id="DAD51128.1"/>
    </source>
</evidence>
<gene>
    <name evidence="1" type="primary">SRR7976310_1_2</name>
</gene>
<evidence type="ECO:0000313" key="2">
    <source>
        <dbReference type="Proteomes" id="UP000681197"/>
    </source>
</evidence>
<accession>A0A8S5L0I8</accession>
<keyword evidence="1" id="KW-0946">Virion</keyword>
<keyword evidence="1" id="KW-0167">Capsid protein</keyword>
<dbReference type="EMBL" id="BK013728">
    <property type="protein sequence ID" value="DAD51128.1"/>
    <property type="molecule type" value="Genomic_RNA"/>
</dbReference>
<dbReference type="RefSeq" id="YP_010768757.1">
    <property type="nucleotide sequence ID" value="NC_073783.1"/>
</dbReference>
<dbReference type="GO" id="GO:0019028">
    <property type="term" value="C:viral capsid"/>
    <property type="evidence" value="ECO:0007669"/>
    <property type="project" value="UniProtKB-KW"/>
</dbReference>